<dbReference type="InterPro" id="IPR000172">
    <property type="entry name" value="GMC_OxRdtase_N"/>
</dbReference>
<feature type="non-terminal residue" evidence="4">
    <location>
        <position position="1"/>
    </location>
</feature>
<dbReference type="Gene3D" id="3.50.50.60">
    <property type="entry name" value="FAD/NAD(P)-binding domain"/>
    <property type="match status" value="1"/>
</dbReference>
<dbReference type="Pfam" id="PF00732">
    <property type="entry name" value="GMC_oxred_N"/>
    <property type="match status" value="1"/>
</dbReference>
<evidence type="ECO:0000313" key="5">
    <source>
        <dbReference type="Proteomes" id="UP000824998"/>
    </source>
</evidence>
<dbReference type="InterPro" id="IPR007867">
    <property type="entry name" value="GMC_OxRtase_C"/>
</dbReference>
<evidence type="ECO:0000256" key="2">
    <source>
        <dbReference type="PIRSR" id="PIRSR000137-2"/>
    </source>
</evidence>
<name>A0A9P8C209_9HELO</name>
<comment type="similarity">
    <text evidence="1">Belongs to the GMC oxidoreductase family.</text>
</comment>
<feature type="binding site" evidence="2">
    <location>
        <position position="285"/>
    </location>
    <ligand>
        <name>FAD</name>
        <dbReference type="ChEBI" id="CHEBI:57692"/>
    </ligand>
</feature>
<evidence type="ECO:0000259" key="3">
    <source>
        <dbReference type="PROSITE" id="PS00624"/>
    </source>
</evidence>
<dbReference type="GO" id="GO:0050660">
    <property type="term" value="F:flavin adenine dinucleotide binding"/>
    <property type="evidence" value="ECO:0007669"/>
    <property type="project" value="InterPro"/>
</dbReference>
<dbReference type="SUPFAM" id="SSF51905">
    <property type="entry name" value="FAD/NAD(P)-binding domain"/>
    <property type="match status" value="1"/>
</dbReference>
<comment type="cofactor">
    <cofactor evidence="2">
        <name>FAD</name>
        <dbReference type="ChEBI" id="CHEBI:57692"/>
    </cofactor>
</comment>
<dbReference type="Pfam" id="PF13450">
    <property type="entry name" value="NAD_binding_8"/>
    <property type="match status" value="1"/>
</dbReference>
<dbReference type="GO" id="GO:0016614">
    <property type="term" value="F:oxidoreductase activity, acting on CH-OH group of donors"/>
    <property type="evidence" value="ECO:0007669"/>
    <property type="project" value="InterPro"/>
</dbReference>
<dbReference type="EMBL" id="MU251637">
    <property type="protein sequence ID" value="KAG9230894.1"/>
    <property type="molecule type" value="Genomic_DNA"/>
</dbReference>
<feature type="non-terminal residue" evidence="4">
    <location>
        <position position="605"/>
    </location>
</feature>
<dbReference type="OrthoDB" id="269227at2759"/>
<protein>
    <recommendedName>
        <fullName evidence="3">Glucose-methanol-choline oxidoreductase N-terminal domain-containing protein</fullName>
    </recommendedName>
</protein>
<dbReference type="SUPFAM" id="SSF54373">
    <property type="entry name" value="FAD-linked reductases, C-terminal domain"/>
    <property type="match status" value="1"/>
</dbReference>
<accession>A0A9P8C209</accession>
<dbReference type="Proteomes" id="UP000824998">
    <property type="component" value="Unassembled WGS sequence"/>
</dbReference>
<dbReference type="PANTHER" id="PTHR11552">
    <property type="entry name" value="GLUCOSE-METHANOL-CHOLINE GMC OXIDOREDUCTASE"/>
    <property type="match status" value="1"/>
</dbReference>
<comment type="caution">
    <text evidence="4">The sequence shown here is derived from an EMBL/GenBank/DDBJ whole genome shotgun (WGS) entry which is preliminary data.</text>
</comment>
<organism evidence="4 5">
    <name type="scientific">Amylocarpus encephaloides</name>
    <dbReference type="NCBI Taxonomy" id="45428"/>
    <lineage>
        <taxon>Eukaryota</taxon>
        <taxon>Fungi</taxon>
        <taxon>Dikarya</taxon>
        <taxon>Ascomycota</taxon>
        <taxon>Pezizomycotina</taxon>
        <taxon>Leotiomycetes</taxon>
        <taxon>Helotiales</taxon>
        <taxon>Helotiales incertae sedis</taxon>
        <taxon>Amylocarpus</taxon>
    </lineage>
</organism>
<dbReference type="AlphaFoldDB" id="A0A9P8C209"/>
<dbReference type="PIRSF" id="PIRSF000137">
    <property type="entry name" value="Alcohol_oxidase"/>
    <property type="match status" value="1"/>
</dbReference>
<dbReference type="PANTHER" id="PTHR11552:SF80">
    <property type="entry name" value="GMC OXIDOREDUCTASE"/>
    <property type="match status" value="1"/>
</dbReference>
<feature type="domain" description="Glucose-methanol-choline oxidoreductase N-terminal" evidence="3">
    <location>
        <begin position="339"/>
        <end position="353"/>
    </location>
</feature>
<dbReference type="InterPro" id="IPR012132">
    <property type="entry name" value="GMC_OxRdtase"/>
</dbReference>
<keyword evidence="2" id="KW-0274">FAD</keyword>
<dbReference type="PROSITE" id="PS00624">
    <property type="entry name" value="GMC_OXRED_2"/>
    <property type="match status" value="1"/>
</dbReference>
<evidence type="ECO:0000313" key="4">
    <source>
        <dbReference type="EMBL" id="KAG9230894.1"/>
    </source>
</evidence>
<keyword evidence="5" id="KW-1185">Reference proteome</keyword>
<gene>
    <name evidence="4" type="ORF">BJ875DRAFT_363519</name>
</gene>
<evidence type="ECO:0000256" key="1">
    <source>
        <dbReference type="ARBA" id="ARBA00010790"/>
    </source>
</evidence>
<reference evidence="4" key="1">
    <citation type="journal article" date="2021" name="IMA Fungus">
        <title>Genomic characterization of three marine fungi, including Emericellopsis atlantica sp. nov. with signatures of a generalist lifestyle and marine biomass degradation.</title>
        <authorList>
            <person name="Hagestad O.C."/>
            <person name="Hou L."/>
            <person name="Andersen J.H."/>
            <person name="Hansen E.H."/>
            <person name="Altermark B."/>
            <person name="Li C."/>
            <person name="Kuhnert E."/>
            <person name="Cox R.J."/>
            <person name="Crous P.W."/>
            <person name="Spatafora J.W."/>
            <person name="Lail K."/>
            <person name="Amirebrahimi M."/>
            <person name="Lipzen A."/>
            <person name="Pangilinan J."/>
            <person name="Andreopoulos W."/>
            <person name="Hayes R.D."/>
            <person name="Ng V."/>
            <person name="Grigoriev I.V."/>
            <person name="Jackson S.A."/>
            <person name="Sutton T.D.S."/>
            <person name="Dobson A.D.W."/>
            <person name="Rama T."/>
        </authorList>
    </citation>
    <scope>NUCLEOTIDE SEQUENCE</scope>
    <source>
        <strain evidence="4">TRa018bII</strain>
    </source>
</reference>
<proteinExistence type="inferred from homology"/>
<dbReference type="InterPro" id="IPR036188">
    <property type="entry name" value="FAD/NAD-bd_sf"/>
</dbReference>
<keyword evidence="2" id="KW-0285">Flavoprotein</keyword>
<dbReference type="Pfam" id="PF05199">
    <property type="entry name" value="GMC_oxred_C"/>
    <property type="match status" value="1"/>
</dbReference>
<sequence>LISLSFLTVLANAAPKNKDTYDYIVVGSGPGGGTLATELTKGGASVLLLEAGDDQGENLNEKVAGWFSKAGNDPLMRWDFFVKYHSDPKIQSQYEHLVYRQTDGQFYVGTNPPAGAKQLGIYYPRTGTLGGCATHNAMCAPLPSDSDWDDIAKLTGDNSWSATNMRQHFIKLTNDHGVPKGTPGHGFSGYLDISVNGPEFVDNQTEVKTILEAAAKVAKQDPLRVQDFLQRDLNSQDADRDIQEGLFGFPAHRNPAGARVSPRDVVIATLNSKKYDFTLGLHSFVTKILFDTKGKKPKATGVEYIAGQSIYKADPRFRATNTGTVKKAYAKKEVIIAGGTFNSPQILMLSGIGPKAHLKSLDIPVLVDSPGVGTNLQDNTEYGVAATASAPLTSKGPACTYGNTPDDPCLEAWFRGQGPYTQGPLAALMFKSSVSVNGERDIYYFGIPGVTFQGYWPEKTANTVPRAPSNVFDWSIVKFNPQNKAGTLRLTSKDPREMPDINFRFFEEGGDIDLQAIADGVEHARKIFDSVAAPLGPFTELFPGKDKSGEALKEQIKAQAWSHHATSTCAIGIDSDPMAVLDARFRVRGVEGLRVVDASVFPKTP</sequence>
<dbReference type="Gene3D" id="3.30.560.10">
    <property type="entry name" value="Glucose Oxidase, domain 3"/>
    <property type="match status" value="1"/>
</dbReference>